<evidence type="ECO:0000313" key="2">
    <source>
        <dbReference type="EMBL" id="TGB04933.1"/>
    </source>
</evidence>
<keyword evidence="1" id="KW-1133">Transmembrane helix</keyword>
<evidence type="ECO:0000313" key="3">
    <source>
        <dbReference type="Proteomes" id="UP000297982"/>
    </source>
</evidence>
<feature type="transmembrane region" description="Helical" evidence="1">
    <location>
        <begin position="27"/>
        <end position="46"/>
    </location>
</feature>
<keyword evidence="3" id="KW-1185">Reference proteome</keyword>
<dbReference type="AlphaFoldDB" id="A0A4Z0H3G1"/>
<accession>A0A4Z0H3G1</accession>
<comment type="caution">
    <text evidence="2">The sequence shown here is derived from an EMBL/GenBank/DDBJ whole genome shotgun (WGS) entry which is preliminary data.</text>
</comment>
<name>A0A4Z0H3G1_9BACI</name>
<feature type="transmembrane region" description="Helical" evidence="1">
    <location>
        <begin position="53"/>
        <end position="73"/>
    </location>
</feature>
<gene>
    <name evidence="2" type="ORF">E4663_08045</name>
</gene>
<keyword evidence="1" id="KW-0472">Membrane</keyword>
<dbReference type="RefSeq" id="WP_135327205.1">
    <property type="nucleotide sequence ID" value="NZ_SRJC01000001.1"/>
</dbReference>
<evidence type="ECO:0000256" key="1">
    <source>
        <dbReference type="SAM" id="Phobius"/>
    </source>
</evidence>
<proteinExistence type="predicted"/>
<sequence length="74" mass="8181">MPSIISGIIFVVGLLSYYWFFFVDYGAIVTLIITFLCGLFGGAIAFGTSNRKLITMHVLLILSPHLLLLAINIF</sequence>
<protein>
    <submittedName>
        <fullName evidence="2">Uncharacterized protein</fullName>
    </submittedName>
</protein>
<keyword evidence="1" id="KW-0812">Transmembrane</keyword>
<dbReference type="Proteomes" id="UP000297982">
    <property type="component" value="Unassembled WGS sequence"/>
</dbReference>
<reference evidence="2 3" key="1">
    <citation type="journal article" date="2003" name="Int. J. Syst. Evol. Microbiol.">
        <title>Halobacillus salinus sp. nov., isolated from a salt lake on the coast of the East Sea in Korea.</title>
        <authorList>
            <person name="Yoon J.H."/>
            <person name="Kang K.H."/>
            <person name="Park Y.H."/>
        </authorList>
    </citation>
    <scope>NUCLEOTIDE SEQUENCE [LARGE SCALE GENOMIC DNA]</scope>
    <source>
        <strain evidence="2 3">HSL-3</strain>
    </source>
</reference>
<feature type="transmembrane region" description="Helical" evidence="1">
    <location>
        <begin position="5"/>
        <end position="21"/>
    </location>
</feature>
<dbReference type="EMBL" id="SRJC01000001">
    <property type="protein sequence ID" value="TGB04933.1"/>
    <property type="molecule type" value="Genomic_DNA"/>
</dbReference>
<organism evidence="2 3">
    <name type="scientific">Halobacillus salinus</name>
    <dbReference type="NCBI Taxonomy" id="192814"/>
    <lineage>
        <taxon>Bacteria</taxon>
        <taxon>Bacillati</taxon>
        <taxon>Bacillota</taxon>
        <taxon>Bacilli</taxon>
        <taxon>Bacillales</taxon>
        <taxon>Bacillaceae</taxon>
        <taxon>Halobacillus</taxon>
    </lineage>
</organism>